<name>A0A3L9YIC1_9RHOB</name>
<keyword evidence="2" id="KW-1185">Reference proteome</keyword>
<dbReference type="OrthoDB" id="6638257at2"/>
<proteinExistence type="predicted"/>
<dbReference type="Proteomes" id="UP000281343">
    <property type="component" value="Unassembled WGS sequence"/>
</dbReference>
<organism evidence="1 2">
    <name type="scientific">Rhodophyticola porphyridii</name>
    <dbReference type="NCBI Taxonomy" id="1852017"/>
    <lineage>
        <taxon>Bacteria</taxon>
        <taxon>Pseudomonadati</taxon>
        <taxon>Pseudomonadota</taxon>
        <taxon>Alphaproteobacteria</taxon>
        <taxon>Rhodobacterales</taxon>
        <taxon>Roseobacteraceae</taxon>
        <taxon>Rhodophyticola</taxon>
    </lineage>
</organism>
<dbReference type="AlphaFoldDB" id="A0A3L9YIC1"/>
<gene>
    <name evidence="1" type="ORF">D9R08_07130</name>
</gene>
<dbReference type="RefSeq" id="WP_121897355.1">
    <property type="nucleotide sequence ID" value="NZ_RCNT01000003.1"/>
</dbReference>
<evidence type="ECO:0000313" key="1">
    <source>
        <dbReference type="EMBL" id="RMA42570.1"/>
    </source>
</evidence>
<evidence type="ECO:0000313" key="2">
    <source>
        <dbReference type="Proteomes" id="UP000281343"/>
    </source>
</evidence>
<comment type="caution">
    <text evidence="1">The sequence shown here is derived from an EMBL/GenBank/DDBJ whole genome shotgun (WGS) entry which is preliminary data.</text>
</comment>
<protein>
    <submittedName>
        <fullName evidence="1">Uncharacterized protein</fullName>
    </submittedName>
</protein>
<sequence>MTARPTRVLIIGSGPDATEAAGWERGLFTHIVAINNAWAIRPDWDFTIYPEDFPPERRPSDMVPGQRMVDAAEYVPVQNSLGGFVYAGGTMAFTAGYWALARLRPEVMAFVGCNMIYPATGKTHFYGRGDADPLREDITLQSLEAKSARLALMAAARGCACVTLSRGESRLLFPRCTPDTLSTVPPLTPEPESMAEAEARERALGYMAPSGRYWEIADRFDAAQLRALDDLWLAAHARAMEGAEGDSRMRRLG</sequence>
<reference evidence="1 2" key="1">
    <citation type="submission" date="2018-10" db="EMBL/GenBank/DDBJ databases">
        <authorList>
            <person name="Jung H.S."/>
            <person name="Jeon C.O."/>
        </authorList>
    </citation>
    <scope>NUCLEOTIDE SEQUENCE [LARGE SCALE GENOMIC DNA]</scope>
    <source>
        <strain evidence="1 2">MA-7-27</strain>
    </source>
</reference>
<dbReference type="EMBL" id="RCNT01000003">
    <property type="protein sequence ID" value="RMA42570.1"/>
    <property type="molecule type" value="Genomic_DNA"/>
</dbReference>
<accession>A0A3L9YIC1</accession>